<evidence type="ECO:0000259" key="2">
    <source>
        <dbReference type="Pfam" id="PF00144"/>
    </source>
</evidence>
<feature type="domain" description="Beta-lactamase-related" evidence="2">
    <location>
        <begin position="37"/>
        <end position="344"/>
    </location>
</feature>
<dbReference type="Pfam" id="PF00144">
    <property type="entry name" value="Beta-lactamase"/>
    <property type="match status" value="1"/>
</dbReference>
<dbReference type="InterPro" id="IPR050491">
    <property type="entry name" value="AmpC-like"/>
</dbReference>
<dbReference type="PANTHER" id="PTHR46825">
    <property type="entry name" value="D-ALANYL-D-ALANINE-CARBOXYPEPTIDASE/ENDOPEPTIDASE AMPH"/>
    <property type="match status" value="1"/>
</dbReference>
<feature type="chain" id="PRO_5017827515" evidence="1">
    <location>
        <begin position="20"/>
        <end position="362"/>
    </location>
</feature>
<feature type="signal peptide" evidence="1">
    <location>
        <begin position="1"/>
        <end position="19"/>
    </location>
</feature>
<protein>
    <submittedName>
        <fullName evidence="3">CubicO group peptidase (Beta-lactamase class C family)</fullName>
    </submittedName>
</protein>
<dbReference type="InterPro" id="IPR001466">
    <property type="entry name" value="Beta-lactam-related"/>
</dbReference>
<dbReference type="RefSeq" id="WP_052823526.1">
    <property type="nucleotide sequence ID" value="NZ_QRDV01000001.1"/>
</dbReference>
<evidence type="ECO:0000313" key="4">
    <source>
        <dbReference type="Proteomes" id="UP000256980"/>
    </source>
</evidence>
<dbReference type="EMBL" id="QRDV01000001">
    <property type="protein sequence ID" value="RED47018.1"/>
    <property type="molecule type" value="Genomic_DNA"/>
</dbReference>
<evidence type="ECO:0000313" key="3">
    <source>
        <dbReference type="EMBL" id="RED47018.1"/>
    </source>
</evidence>
<dbReference type="SUPFAM" id="SSF56601">
    <property type="entry name" value="beta-lactamase/transpeptidase-like"/>
    <property type="match status" value="1"/>
</dbReference>
<reference evidence="3 4" key="1">
    <citation type="submission" date="2018-07" db="EMBL/GenBank/DDBJ databases">
        <title>Genomic Encyclopedia of Type Strains, Phase III (KMG-III): the genomes of soil and plant-associated and newly described type strains.</title>
        <authorList>
            <person name="Whitman W."/>
        </authorList>
    </citation>
    <scope>NUCLEOTIDE SEQUENCE [LARGE SCALE GENOMIC DNA]</scope>
    <source>
        <strain evidence="3 4">CECT 7946</strain>
    </source>
</reference>
<comment type="caution">
    <text evidence="3">The sequence shown here is derived from an EMBL/GenBank/DDBJ whole genome shotgun (WGS) entry which is preliminary data.</text>
</comment>
<dbReference type="AlphaFoldDB" id="A0A3D9HC11"/>
<proteinExistence type="predicted"/>
<name>A0A3D9HC11_9FLAO</name>
<sequence length="362" mass="39958">MKTLITIITIALSTLFVNAQTSSEKELLKTLNETTPKALQDNKVPGLALAIIKNGDVIIKKEYGFSDVSENEIVNSKTGFNIGSISKMFTAWGIMKLVEDQKLNLDAPASKYLLNWKLPSSEFDSDKVTIRNLLQHTAGLSVHGYNGYETKDELTSIDASLSGTTNLDEKVELVMEPESKWKYSGGGYSILQLVIEDVSGKSFADYMKEHIFKPLKMKQTSFNISKKVLKNSAKAYDEEGNEIPLRLFNTQAAAGFHTTIDDLILFAKASFSKNPVLSEESIALLIKPTELSKGNYGMGYMIMNRFGDFTLSGHGGSNEGWQSGFMLDFESKSGIIILTNGSNGKNVLFGNLQDWAKWHGSN</sequence>
<gene>
    <name evidence="3" type="ORF">DFQ10_101797</name>
</gene>
<dbReference type="Proteomes" id="UP000256980">
    <property type="component" value="Unassembled WGS sequence"/>
</dbReference>
<organism evidence="3 4">
    <name type="scientific">Winogradskyella eximia</name>
    <dbReference type="NCBI Taxonomy" id="262006"/>
    <lineage>
        <taxon>Bacteria</taxon>
        <taxon>Pseudomonadati</taxon>
        <taxon>Bacteroidota</taxon>
        <taxon>Flavobacteriia</taxon>
        <taxon>Flavobacteriales</taxon>
        <taxon>Flavobacteriaceae</taxon>
        <taxon>Winogradskyella</taxon>
    </lineage>
</organism>
<dbReference type="Gene3D" id="3.40.710.10">
    <property type="entry name" value="DD-peptidase/beta-lactamase superfamily"/>
    <property type="match status" value="1"/>
</dbReference>
<evidence type="ECO:0000256" key="1">
    <source>
        <dbReference type="SAM" id="SignalP"/>
    </source>
</evidence>
<accession>A0A3D9HC11</accession>
<dbReference type="InterPro" id="IPR012338">
    <property type="entry name" value="Beta-lactam/transpept-like"/>
</dbReference>
<keyword evidence="1" id="KW-0732">Signal</keyword>
<dbReference type="PANTHER" id="PTHR46825:SF12">
    <property type="entry name" value="PENICILLIN-BINDING PROTEIN 4"/>
    <property type="match status" value="1"/>
</dbReference>
<dbReference type="OrthoDB" id="9797709at2"/>
<keyword evidence="4" id="KW-1185">Reference proteome</keyword>